<feature type="domain" description="Transcription factor CBF/NF-Y/archaeal histone" evidence="4">
    <location>
        <begin position="75"/>
        <end position="125"/>
    </location>
</feature>
<proteinExistence type="predicted"/>
<sequence length="324" mass="35203">MPATTRRMKPDAADDAEYLPDAYSMPVKAEPQHSSFTNGSHHFTMDAQPPPMMDTPAIREQPPADPTLGVQLKTSFPVARIKRLMQADDDIGKVAQVTPHVVSRALELFMIRIISASAAQAAQSGGGSGKGPKRVLAQHVKRALQADENFDFLVDIVAKVPDAPAKAKKEQTGSDSDEGPGSAKKAAPKGQFLSGNVEMVKRKETKRKGSSGDQEAFSSSPNAMNRRYTQKKDSGEGKEPPPSSEATPESPNVVKRKNESRDRESGPEGDWKPDPYIEPYAPTRPLRGPPIGTFPAEGRPLYQPYRSPHHSPPSEPEFSFDGLD</sequence>
<reference evidence="5 6" key="1">
    <citation type="submission" date="2023-08" db="EMBL/GenBank/DDBJ databases">
        <title>Black Yeasts Isolated from many extreme environments.</title>
        <authorList>
            <person name="Coleine C."/>
            <person name="Stajich J.E."/>
            <person name="Selbmann L."/>
        </authorList>
    </citation>
    <scope>NUCLEOTIDE SEQUENCE [LARGE SCALE GENOMIC DNA]</scope>
    <source>
        <strain evidence="5 6">CCFEE 5935</strain>
    </source>
</reference>
<dbReference type="InterPro" id="IPR003958">
    <property type="entry name" value="CBFA_NFYB_domain"/>
</dbReference>
<dbReference type="InterPro" id="IPR050568">
    <property type="entry name" value="Transcr_DNA_Rep_Reg"/>
</dbReference>
<organism evidence="5 6">
    <name type="scientific">Saxophila tyrrhenica</name>
    <dbReference type="NCBI Taxonomy" id="1690608"/>
    <lineage>
        <taxon>Eukaryota</taxon>
        <taxon>Fungi</taxon>
        <taxon>Dikarya</taxon>
        <taxon>Ascomycota</taxon>
        <taxon>Pezizomycotina</taxon>
        <taxon>Dothideomycetes</taxon>
        <taxon>Dothideomycetidae</taxon>
        <taxon>Mycosphaerellales</taxon>
        <taxon>Extremaceae</taxon>
        <taxon>Saxophila</taxon>
    </lineage>
</organism>
<dbReference type="SUPFAM" id="SSF47113">
    <property type="entry name" value="Histone-fold"/>
    <property type="match status" value="1"/>
</dbReference>
<comment type="subcellular location">
    <subcellularLocation>
        <location evidence="1">Nucleus</location>
    </subcellularLocation>
</comment>
<dbReference type="Pfam" id="PF00808">
    <property type="entry name" value="CBFD_NFYB_HMF"/>
    <property type="match status" value="1"/>
</dbReference>
<comment type="caution">
    <text evidence="5">The sequence shown here is derived from an EMBL/GenBank/DDBJ whole genome shotgun (WGS) entry which is preliminary data.</text>
</comment>
<evidence type="ECO:0000256" key="1">
    <source>
        <dbReference type="ARBA" id="ARBA00004123"/>
    </source>
</evidence>
<dbReference type="AlphaFoldDB" id="A0AAV9PP90"/>
<feature type="region of interest" description="Disordered" evidence="3">
    <location>
        <begin position="163"/>
        <end position="324"/>
    </location>
</feature>
<feature type="compositionally biased region" description="Basic and acidic residues" evidence="3">
    <location>
        <begin position="256"/>
        <end position="275"/>
    </location>
</feature>
<name>A0AAV9PP90_9PEZI</name>
<dbReference type="GeneID" id="89923025"/>
<dbReference type="EMBL" id="JAVRRT010000002">
    <property type="protein sequence ID" value="KAK5174596.1"/>
    <property type="molecule type" value="Genomic_DNA"/>
</dbReference>
<keyword evidence="6" id="KW-1185">Reference proteome</keyword>
<dbReference type="PANTHER" id="PTHR10252:SF5">
    <property type="entry name" value="DR1-ASSOCIATED COREPRESSOR"/>
    <property type="match status" value="1"/>
</dbReference>
<dbReference type="InterPro" id="IPR009072">
    <property type="entry name" value="Histone-fold"/>
</dbReference>
<evidence type="ECO:0000313" key="6">
    <source>
        <dbReference type="Proteomes" id="UP001337655"/>
    </source>
</evidence>
<feature type="compositionally biased region" description="Polar residues" evidence="3">
    <location>
        <begin position="211"/>
        <end position="223"/>
    </location>
</feature>
<feature type="compositionally biased region" description="Basic and acidic residues" evidence="3">
    <location>
        <begin position="230"/>
        <end position="239"/>
    </location>
</feature>
<evidence type="ECO:0000259" key="4">
    <source>
        <dbReference type="Pfam" id="PF00808"/>
    </source>
</evidence>
<dbReference type="CDD" id="cd22906">
    <property type="entry name" value="HFD_DRAP1"/>
    <property type="match status" value="1"/>
</dbReference>
<dbReference type="Proteomes" id="UP001337655">
    <property type="component" value="Unassembled WGS sequence"/>
</dbReference>
<dbReference type="GO" id="GO:0017054">
    <property type="term" value="C:negative cofactor 2 complex"/>
    <property type="evidence" value="ECO:0007669"/>
    <property type="project" value="TreeGrafter"/>
</dbReference>
<dbReference type="GO" id="GO:0016251">
    <property type="term" value="F:RNA polymerase II general transcription initiation factor activity"/>
    <property type="evidence" value="ECO:0007669"/>
    <property type="project" value="TreeGrafter"/>
</dbReference>
<accession>A0AAV9PP90</accession>
<evidence type="ECO:0000256" key="3">
    <source>
        <dbReference type="SAM" id="MobiDB-lite"/>
    </source>
</evidence>
<dbReference type="PANTHER" id="PTHR10252">
    <property type="entry name" value="HISTONE-LIKE TRANSCRIPTION FACTOR CCAAT-RELATED"/>
    <property type="match status" value="1"/>
</dbReference>
<keyword evidence="2" id="KW-0539">Nucleus</keyword>
<dbReference type="GO" id="GO:0046982">
    <property type="term" value="F:protein heterodimerization activity"/>
    <property type="evidence" value="ECO:0007669"/>
    <property type="project" value="InterPro"/>
</dbReference>
<evidence type="ECO:0000313" key="5">
    <source>
        <dbReference type="EMBL" id="KAK5174596.1"/>
    </source>
</evidence>
<dbReference type="Gene3D" id="1.10.20.10">
    <property type="entry name" value="Histone, subunit A"/>
    <property type="match status" value="1"/>
</dbReference>
<gene>
    <name evidence="5" type="ORF">LTR77_001677</name>
</gene>
<dbReference type="GO" id="GO:0001046">
    <property type="term" value="F:core promoter sequence-specific DNA binding"/>
    <property type="evidence" value="ECO:0007669"/>
    <property type="project" value="TreeGrafter"/>
</dbReference>
<dbReference type="RefSeq" id="XP_064663265.1">
    <property type="nucleotide sequence ID" value="XM_064798938.1"/>
</dbReference>
<protein>
    <recommendedName>
        <fullName evidence="4">Transcription factor CBF/NF-Y/archaeal histone domain-containing protein</fullName>
    </recommendedName>
</protein>
<evidence type="ECO:0000256" key="2">
    <source>
        <dbReference type="ARBA" id="ARBA00023242"/>
    </source>
</evidence>
<feature type="region of interest" description="Disordered" evidence="3">
    <location>
        <begin position="1"/>
        <end position="22"/>
    </location>
</feature>